<dbReference type="CDD" id="cd13926">
    <property type="entry name" value="N-acetylmuramidase_GH108"/>
    <property type="match status" value="1"/>
</dbReference>
<dbReference type="Pfam" id="PF05838">
    <property type="entry name" value="Glyco_hydro_108"/>
    <property type="match status" value="1"/>
</dbReference>
<dbReference type="Proteomes" id="UP000221506">
    <property type="component" value="Segment"/>
</dbReference>
<organism evidence="3 4">
    <name type="scientific">Aeromonas phage phiA8-29</name>
    <dbReference type="NCBI Taxonomy" id="1978922"/>
    <lineage>
        <taxon>Viruses</taxon>
        <taxon>Duplodnaviria</taxon>
        <taxon>Heunggongvirae</taxon>
        <taxon>Uroviricota</taxon>
        <taxon>Caudoviricetes</taxon>
        <taxon>Pantevenvirales</taxon>
        <taxon>Ackermannviridae</taxon>
        <taxon>Tedavirus</taxon>
        <taxon>Tedavirus A829</taxon>
    </lineage>
</organism>
<feature type="domain" description="Peptidoglycan binding" evidence="2">
    <location>
        <begin position="137"/>
        <end position="186"/>
    </location>
</feature>
<dbReference type="EMBL" id="KY914485">
    <property type="protein sequence ID" value="ARK07847.1"/>
    <property type="molecule type" value="Genomic_DNA"/>
</dbReference>
<evidence type="ECO:0000313" key="3">
    <source>
        <dbReference type="EMBL" id="ARK07847.1"/>
    </source>
</evidence>
<keyword evidence="4" id="KW-1185">Reference proteome</keyword>
<dbReference type="InterPro" id="IPR018537">
    <property type="entry name" value="Peptidoglycan-bd_3"/>
</dbReference>
<proteinExistence type="predicted"/>
<protein>
    <submittedName>
        <fullName evidence="3">Uncharacterized protein</fullName>
    </submittedName>
</protein>
<dbReference type="InterPro" id="IPR008565">
    <property type="entry name" value="TtsA-like_GH18_dom"/>
</dbReference>
<feature type="domain" description="TtsA-like Glycoside hydrolase family 108" evidence="1">
    <location>
        <begin position="21"/>
        <end position="103"/>
    </location>
</feature>
<evidence type="ECO:0000259" key="2">
    <source>
        <dbReference type="Pfam" id="PF09374"/>
    </source>
</evidence>
<gene>
    <name evidence="3" type="ORF">phiA829_027</name>
</gene>
<dbReference type="Gene3D" id="1.20.141.10">
    <property type="entry name" value="Chitosanase, subunit A, domain 1"/>
    <property type="match status" value="1"/>
</dbReference>
<sequence>MTVNITGTFQGLSETAQRIINNTIRLEGRYSNNPYDKGGETCWGITKNTARKYGYTGSMAELPLSFAKDIYAYEYWSNNNCEDILKYSDLLAEEWFDTGVNGGVGRPWWLAGKILNALNDGSWPVLPVATAKSSTVLSALEKATSKIGDKQMFNYMNWTQGAWYMTLTERDPSQRAFFNGWITNRVSTV</sequence>
<dbReference type="SUPFAM" id="SSF53955">
    <property type="entry name" value="Lysozyme-like"/>
    <property type="match status" value="1"/>
</dbReference>
<reference evidence="3 4" key="1">
    <citation type="submission" date="2017-04" db="EMBL/GenBank/DDBJ databases">
        <title>Complete genome sequence and characterization of temperature-dependent bacteriophage phiA8-29 infecting Aeromonas.</title>
        <authorList>
            <person name="He Y."/>
            <person name="Yang H."/>
        </authorList>
    </citation>
    <scope>NUCLEOTIDE SEQUENCE [LARGE SCALE GENOMIC DNA]</scope>
</reference>
<evidence type="ECO:0000313" key="4">
    <source>
        <dbReference type="Proteomes" id="UP000221506"/>
    </source>
</evidence>
<dbReference type="InterPro" id="IPR023346">
    <property type="entry name" value="Lysozyme-like_dom_sf"/>
</dbReference>
<name>A0A1W6DXW1_9CAUD</name>
<evidence type="ECO:0000259" key="1">
    <source>
        <dbReference type="Pfam" id="PF05838"/>
    </source>
</evidence>
<dbReference type="Pfam" id="PF09374">
    <property type="entry name" value="PG_binding_3"/>
    <property type="match status" value="1"/>
</dbReference>
<accession>A0A1W6DXW1</accession>